<evidence type="ECO:0000256" key="6">
    <source>
        <dbReference type="RuleBase" id="RU363041"/>
    </source>
</evidence>
<dbReference type="InterPro" id="IPR051598">
    <property type="entry name" value="TSUP/Inactive_protease-like"/>
</dbReference>
<evidence type="ECO:0000256" key="5">
    <source>
        <dbReference type="ARBA" id="ARBA00023136"/>
    </source>
</evidence>
<dbReference type="RefSeq" id="WP_087678176.1">
    <property type="nucleotide sequence ID" value="NZ_FUWV01000003.1"/>
</dbReference>
<dbReference type="Pfam" id="PF01925">
    <property type="entry name" value="TauE"/>
    <property type="match status" value="1"/>
</dbReference>
<protein>
    <recommendedName>
        <fullName evidence="6">Probable membrane transporter protein</fullName>
    </recommendedName>
</protein>
<keyword evidence="5 6" id="KW-0472">Membrane</keyword>
<sequence length="267" mass="27961">MQFILILLIGCVAGIVTGLIGASGVMVVVPAFVLLGFSTSESIGASLFIDAVASLVVAWTYYQNKNLNFKQGIWITIGSIIGAQGGSLLSPLIPDVGLSHAFSIFLLISAVVFWLRGKKESKGENTITVSEEEDVSTEKNLILRILRSNVIVSGMVLGLFVGVISGLLGAGGGVMILLILVFVMQYNMHEGIGTSTFIMAVTAASGAIGHAFSASLPIKAAMIGAIGTLIGGRFAARFANKVEEKILSKVVGVLFAILGIIMFIIQK</sequence>
<feature type="transmembrane region" description="Helical" evidence="6">
    <location>
        <begin position="150"/>
        <end position="183"/>
    </location>
</feature>
<evidence type="ECO:0000256" key="3">
    <source>
        <dbReference type="ARBA" id="ARBA00022692"/>
    </source>
</evidence>
<feature type="transmembrane region" description="Helical" evidence="6">
    <location>
        <begin position="98"/>
        <end position="115"/>
    </location>
</feature>
<comment type="subcellular location">
    <subcellularLocation>
        <location evidence="6">Cell membrane</location>
        <topology evidence="6">Multi-pass membrane protein</topology>
    </subcellularLocation>
    <subcellularLocation>
        <location evidence="1">Membrane</location>
        <topology evidence="1">Multi-pass membrane protein</topology>
    </subcellularLocation>
</comment>
<evidence type="ECO:0000313" key="8">
    <source>
        <dbReference type="Proteomes" id="UP000196365"/>
    </source>
</evidence>
<proteinExistence type="inferred from homology"/>
<evidence type="ECO:0000313" key="7">
    <source>
        <dbReference type="EMBL" id="SJZ47916.1"/>
    </source>
</evidence>
<feature type="transmembrane region" description="Helical" evidence="6">
    <location>
        <begin position="7"/>
        <end position="37"/>
    </location>
</feature>
<feature type="transmembrane region" description="Helical" evidence="6">
    <location>
        <begin position="246"/>
        <end position="265"/>
    </location>
</feature>
<keyword evidence="3 6" id="KW-0812">Transmembrane</keyword>
<name>A0A1T4KZQ8_9FIRM</name>
<accession>A0A1T4KZQ8</accession>
<feature type="transmembrane region" description="Helical" evidence="6">
    <location>
        <begin position="195"/>
        <end position="213"/>
    </location>
</feature>
<dbReference type="GO" id="GO:0005886">
    <property type="term" value="C:plasma membrane"/>
    <property type="evidence" value="ECO:0007669"/>
    <property type="project" value="UniProtKB-SubCell"/>
</dbReference>
<keyword evidence="6" id="KW-1003">Cell membrane</keyword>
<dbReference type="InterPro" id="IPR002781">
    <property type="entry name" value="TM_pro_TauE-like"/>
</dbReference>
<evidence type="ECO:0000256" key="4">
    <source>
        <dbReference type="ARBA" id="ARBA00022989"/>
    </source>
</evidence>
<dbReference type="AlphaFoldDB" id="A0A1T4KZQ8"/>
<comment type="similarity">
    <text evidence="2 6">Belongs to the 4-toluene sulfonate uptake permease (TSUP) (TC 2.A.102) family.</text>
</comment>
<keyword evidence="4 6" id="KW-1133">Transmembrane helix</keyword>
<feature type="transmembrane region" description="Helical" evidence="6">
    <location>
        <begin position="43"/>
        <end position="61"/>
    </location>
</feature>
<feature type="transmembrane region" description="Helical" evidence="6">
    <location>
        <begin position="73"/>
        <end position="92"/>
    </location>
</feature>
<reference evidence="7 8" key="1">
    <citation type="submission" date="2017-02" db="EMBL/GenBank/DDBJ databases">
        <authorList>
            <person name="Peterson S.W."/>
        </authorList>
    </citation>
    <scope>NUCLEOTIDE SEQUENCE [LARGE SCALE GENOMIC DNA]</scope>
    <source>
        <strain evidence="7 8">DSM 15102</strain>
    </source>
</reference>
<dbReference type="PANTHER" id="PTHR43701">
    <property type="entry name" value="MEMBRANE TRANSPORTER PROTEIN MJ0441-RELATED"/>
    <property type="match status" value="1"/>
</dbReference>
<keyword evidence="8" id="KW-1185">Reference proteome</keyword>
<gene>
    <name evidence="7" type="ORF">SAMN02745973_00753</name>
</gene>
<dbReference type="EMBL" id="FUWV01000003">
    <property type="protein sequence ID" value="SJZ47916.1"/>
    <property type="molecule type" value="Genomic_DNA"/>
</dbReference>
<dbReference type="Proteomes" id="UP000196365">
    <property type="component" value="Unassembled WGS sequence"/>
</dbReference>
<evidence type="ECO:0000256" key="1">
    <source>
        <dbReference type="ARBA" id="ARBA00004141"/>
    </source>
</evidence>
<evidence type="ECO:0000256" key="2">
    <source>
        <dbReference type="ARBA" id="ARBA00009142"/>
    </source>
</evidence>
<organism evidence="7 8">
    <name type="scientific">Garciella nitratireducens DSM 15102</name>
    <dbReference type="NCBI Taxonomy" id="1121911"/>
    <lineage>
        <taxon>Bacteria</taxon>
        <taxon>Bacillati</taxon>
        <taxon>Bacillota</taxon>
        <taxon>Clostridia</taxon>
        <taxon>Eubacteriales</taxon>
        <taxon>Eubacteriaceae</taxon>
        <taxon>Garciella</taxon>
    </lineage>
</organism>
<dbReference type="PANTHER" id="PTHR43701:SF5">
    <property type="entry name" value="MEMBRANE TRANSPORTER PROTEIN-RELATED"/>
    <property type="match status" value="1"/>
</dbReference>
<dbReference type="OrthoDB" id="9781997at2"/>